<evidence type="ECO:0008006" key="4">
    <source>
        <dbReference type="Google" id="ProtNLM"/>
    </source>
</evidence>
<feature type="compositionally biased region" description="Low complexity" evidence="1">
    <location>
        <begin position="206"/>
        <end position="221"/>
    </location>
</feature>
<evidence type="ECO:0000256" key="1">
    <source>
        <dbReference type="SAM" id="MobiDB-lite"/>
    </source>
</evidence>
<sequence length="477" mass="50293">MDRLGVVDEIFLRTHRGLGTPIALQGLWRTSDRVEPILLQRIHDALRSGPLGRRVVRPRVPGARRGWRVNTRAHPLLFVDDPLPVSELLPWADGLGSELDPEFGPGWRLAAAPLADGGSVVALTCSHALADARGLAYAVDVALREVGVESGGPGLAERPGAVLDAAFEAEAERRRAALTGAASGASIGSARLPGPAAAGSRQSGNAAARAAEPSAAPSTSARESDWADALRQWSIVVGGTIRALRQGIPGRPESGAPVRARGKEARVRSAVVQFRAADWDGVAKEHGGTANSLFIQLVANMLWAIGFPHPAIAASLPVDTRDEPRVDNDLSMTEILIDRSDTPATLRAKTRAAYERRMTSPGGMPEELLQVIPDRWAYALSKGAGERDILCSNIGALPDSLRTIGAHACTGVAARAIHPGLTAANLPRTRLSGYLCRTGDDYVLSLVCLDPAIESATVLTELTVEAATRLGLAAAPW</sequence>
<accession>A0A543F9E8</accession>
<dbReference type="EMBL" id="VFPG01000001">
    <property type="protein sequence ID" value="TQM30443.1"/>
    <property type="molecule type" value="Genomic_DNA"/>
</dbReference>
<protein>
    <recommendedName>
        <fullName evidence="4">Condensation domain-containing protein</fullName>
    </recommendedName>
</protein>
<feature type="region of interest" description="Disordered" evidence="1">
    <location>
        <begin position="185"/>
        <end position="223"/>
    </location>
</feature>
<comment type="caution">
    <text evidence="2">The sequence shown here is derived from an EMBL/GenBank/DDBJ whole genome shotgun (WGS) entry which is preliminary data.</text>
</comment>
<dbReference type="Proteomes" id="UP000316331">
    <property type="component" value="Unassembled WGS sequence"/>
</dbReference>
<gene>
    <name evidence="2" type="ORF">FB390_2068</name>
</gene>
<dbReference type="AlphaFoldDB" id="A0A543F9E8"/>
<evidence type="ECO:0000313" key="2">
    <source>
        <dbReference type="EMBL" id="TQM30443.1"/>
    </source>
</evidence>
<proteinExistence type="predicted"/>
<keyword evidence="3" id="KW-1185">Reference proteome</keyword>
<name>A0A543F9E8_9NOCA</name>
<organism evidence="2 3">
    <name type="scientific">Nocardia bhagyanarayanae</name>
    <dbReference type="NCBI Taxonomy" id="1215925"/>
    <lineage>
        <taxon>Bacteria</taxon>
        <taxon>Bacillati</taxon>
        <taxon>Actinomycetota</taxon>
        <taxon>Actinomycetes</taxon>
        <taxon>Mycobacteriales</taxon>
        <taxon>Nocardiaceae</taxon>
        <taxon>Nocardia</taxon>
    </lineage>
</organism>
<evidence type="ECO:0000313" key="3">
    <source>
        <dbReference type="Proteomes" id="UP000316331"/>
    </source>
</evidence>
<reference evidence="2 3" key="1">
    <citation type="submission" date="2019-06" db="EMBL/GenBank/DDBJ databases">
        <title>Sequencing the genomes of 1000 actinobacteria strains.</title>
        <authorList>
            <person name="Klenk H.-P."/>
        </authorList>
    </citation>
    <scope>NUCLEOTIDE SEQUENCE [LARGE SCALE GENOMIC DNA]</scope>
    <source>
        <strain evidence="2 3">DSM 103495</strain>
    </source>
</reference>